<proteinExistence type="predicted"/>
<dbReference type="GO" id="GO:0004131">
    <property type="term" value="F:cytosine deaminase activity"/>
    <property type="evidence" value="ECO:0007669"/>
    <property type="project" value="TreeGrafter"/>
</dbReference>
<dbReference type="InterPro" id="IPR052349">
    <property type="entry name" value="Metallo-hydrolase_Enzymes"/>
</dbReference>
<keyword evidence="1" id="KW-0812">Transmembrane</keyword>
<keyword evidence="1" id="KW-0472">Membrane</keyword>
<protein>
    <recommendedName>
        <fullName evidence="2">Amidohydrolase 3 domain-containing protein</fullName>
    </recommendedName>
</protein>
<dbReference type="Gene3D" id="2.30.40.10">
    <property type="entry name" value="Urease, subunit C, domain 1"/>
    <property type="match status" value="1"/>
</dbReference>
<dbReference type="PANTHER" id="PTHR32027:SF0">
    <property type="entry name" value="CYTOSINE DEAMINASE"/>
    <property type="match status" value="1"/>
</dbReference>
<dbReference type="Gene3D" id="3.20.20.140">
    <property type="entry name" value="Metal-dependent hydrolases"/>
    <property type="match status" value="1"/>
</dbReference>
<sequence length="522" mass="57656">MDAHLGEGGYWLVDATVPRCCVVGAERLEADHNGLSVVDVEIRGGLIASVVPAGAGREARARGVPVVSLEGGMCWPTMADLHTHIDKSHTCERTRNPAGTLSGADKSTERDSKLWDMDDVCRRMEFSLRCAYAHGTSALRTHLINLTPKQIDLTWAAFARLKKKWASRVELQGVSLSLLSFFRDLEQATALADLVQREGGVLGAAVCCGELGGSEKDDYTTCNSDRDMLLDRIFTLASERNLDLDFHVDENGNEGAKGLRYVAQKTIEHGYQGRVVCGHCCSLAYQPPEELKKTLQAAHDAQITVVSLPLVNEWTQDRSPPEHCRTPRWRGITTLKELMAAGVSTALSSDNARDQFYEYGDLDMMEVFTQSVRMGHLDRPSMGDWPCSITSVPAAAMGLKDHGRIAVGRPANLVLFRARRFSELLSRGQHDRIVIRDGRPVRAALPDYRDLDTLVGQDSKPLTNGYTRPARADVSLKLWKVRQCQDAHINSELRWSAVHTGVAVGLFAVAVLASYRTTKMMW</sequence>
<organism evidence="3 4">
    <name type="scientific">Ostreobium quekettii</name>
    <dbReference type="NCBI Taxonomy" id="121088"/>
    <lineage>
        <taxon>Eukaryota</taxon>
        <taxon>Viridiplantae</taxon>
        <taxon>Chlorophyta</taxon>
        <taxon>core chlorophytes</taxon>
        <taxon>Ulvophyceae</taxon>
        <taxon>TCBD clade</taxon>
        <taxon>Bryopsidales</taxon>
        <taxon>Ostreobineae</taxon>
        <taxon>Ostreobiaceae</taxon>
        <taxon>Ostreobium</taxon>
    </lineage>
</organism>
<dbReference type="AlphaFoldDB" id="A0A8S1IYT7"/>
<name>A0A8S1IYT7_9CHLO</name>
<reference evidence="3" key="1">
    <citation type="submission" date="2020-12" db="EMBL/GenBank/DDBJ databases">
        <authorList>
            <person name="Iha C."/>
        </authorList>
    </citation>
    <scope>NUCLEOTIDE SEQUENCE</scope>
</reference>
<evidence type="ECO:0000259" key="2">
    <source>
        <dbReference type="Pfam" id="PF07969"/>
    </source>
</evidence>
<comment type="caution">
    <text evidence="3">The sequence shown here is derived from an EMBL/GenBank/DDBJ whole genome shotgun (WGS) entry which is preliminary data.</text>
</comment>
<evidence type="ECO:0000313" key="4">
    <source>
        <dbReference type="Proteomes" id="UP000708148"/>
    </source>
</evidence>
<dbReference type="EMBL" id="CAJHUC010001233">
    <property type="protein sequence ID" value="CAD7700356.1"/>
    <property type="molecule type" value="Genomic_DNA"/>
</dbReference>
<dbReference type="SUPFAM" id="SSF51338">
    <property type="entry name" value="Composite domain of metallo-dependent hydrolases"/>
    <property type="match status" value="1"/>
</dbReference>
<keyword evidence="4" id="KW-1185">Reference proteome</keyword>
<dbReference type="OrthoDB" id="10266980at2759"/>
<keyword evidence="1" id="KW-1133">Transmembrane helix</keyword>
<dbReference type="NCBIfam" id="NF005759">
    <property type="entry name" value="PRK07583.1"/>
    <property type="match status" value="1"/>
</dbReference>
<dbReference type="GO" id="GO:0006209">
    <property type="term" value="P:cytosine catabolic process"/>
    <property type="evidence" value="ECO:0007669"/>
    <property type="project" value="TreeGrafter"/>
</dbReference>
<dbReference type="SUPFAM" id="SSF51556">
    <property type="entry name" value="Metallo-dependent hydrolases"/>
    <property type="match status" value="1"/>
</dbReference>
<dbReference type="GO" id="GO:0035888">
    <property type="term" value="F:isoguanine deaminase activity"/>
    <property type="evidence" value="ECO:0007669"/>
    <property type="project" value="TreeGrafter"/>
</dbReference>
<dbReference type="Pfam" id="PF07969">
    <property type="entry name" value="Amidohydro_3"/>
    <property type="match status" value="1"/>
</dbReference>
<dbReference type="Proteomes" id="UP000708148">
    <property type="component" value="Unassembled WGS sequence"/>
</dbReference>
<evidence type="ECO:0000256" key="1">
    <source>
        <dbReference type="SAM" id="Phobius"/>
    </source>
</evidence>
<dbReference type="InterPro" id="IPR032466">
    <property type="entry name" value="Metal_Hydrolase"/>
</dbReference>
<dbReference type="PANTHER" id="PTHR32027">
    <property type="entry name" value="CYTOSINE DEAMINASE"/>
    <property type="match status" value="1"/>
</dbReference>
<feature type="transmembrane region" description="Helical" evidence="1">
    <location>
        <begin position="493"/>
        <end position="515"/>
    </location>
</feature>
<gene>
    <name evidence="3" type="ORF">OSTQU699_LOCUS5715</name>
</gene>
<dbReference type="InterPro" id="IPR011059">
    <property type="entry name" value="Metal-dep_hydrolase_composite"/>
</dbReference>
<feature type="domain" description="Amidohydrolase 3" evidence="2">
    <location>
        <begin position="226"/>
        <end position="441"/>
    </location>
</feature>
<dbReference type="InterPro" id="IPR013108">
    <property type="entry name" value="Amidohydro_3"/>
</dbReference>
<accession>A0A8S1IYT7</accession>
<evidence type="ECO:0000313" key="3">
    <source>
        <dbReference type="EMBL" id="CAD7700356.1"/>
    </source>
</evidence>
<dbReference type="CDD" id="cd01293">
    <property type="entry name" value="Bact_CD"/>
    <property type="match status" value="1"/>
</dbReference>